<sequence>MTSFNEKPPPTADELPTTLAAERQLARTSDEDSSEKKDEQKTEAKDEDDKEKTGSFADFWRIFRYTDRLDRILYAIGIGLAIAAGAALPLMTLVFGQFTTEFTKTTSGNGVASDFRSTVNQLVLYFVYLFVGRFCVVYISNVCVSIAALRTTRAVRYAFLDSTLRQEVWHFDKESNGSVSSQVTTNGNRINQGIAEKFAFIFQGLSLFFSGFIIALAVQWKLALIVMSIVPAIFVVVSICISIDAVHESKITRIYSKAGVLSQEAISSIKTVHAFWAHEKMVRSYNEFLQAAREIGKKKSPNYGVMFATEWFCVLSGTALAFWQGFRMYASGEIESVGTVINVVLAVTISATAMSTIAPQIQALTNAASAASELFSIIDKPSQLDPLSPSGEQPTTCQGDIQIRDLSFTYPSRPTAQVLHSLNLSIPAGKTTALVGASGCGKSTLVGLIERWYEQSEGDILLDGKPLSYYNTQWLRSRIRLVQQEPVLFRGTIFENVAKGLVDSQTTLDPGKQKALVEEACVASNAHGFIQDLPDGYQTQVGERASMLSGGQRQRVAIARSIVSNPQVLLLDEATSALDPRAEGIVQDALNRVSVGKTTLVIAHKLATVKAADNIVVMSYGRIVEQGTHRELIKLDGQYASLVRAQDLGSTSGDAADFSKEENDLEMSRTDTLQRTKTEPQTAAEAEIDHLASGTLGYGLVKCIWIMLTEQKDLYFRFFLSCVACLVAGGTFPAQALLDAHLINVFTISIDEGRERADFFALMFFIVALANLFAYFVVGWICNEVGFDYEFT</sequence>
<dbReference type="PANTHER" id="PTHR43394">
    <property type="entry name" value="ATP-DEPENDENT PERMEASE MDL1, MITOCHONDRIAL"/>
    <property type="match status" value="1"/>
</dbReference>
<feature type="compositionally biased region" description="Basic and acidic residues" evidence="8">
    <location>
        <begin position="657"/>
        <end position="678"/>
    </location>
</feature>
<dbReference type="PROSITE" id="PS00211">
    <property type="entry name" value="ABC_TRANSPORTER_1"/>
    <property type="match status" value="1"/>
</dbReference>
<dbReference type="GO" id="GO:0016887">
    <property type="term" value="F:ATP hydrolysis activity"/>
    <property type="evidence" value="ECO:0007669"/>
    <property type="project" value="InterPro"/>
</dbReference>
<feature type="domain" description="ABC transporter" evidence="10">
    <location>
        <begin position="401"/>
        <end position="645"/>
    </location>
</feature>
<dbReference type="Gene3D" id="1.20.1560.10">
    <property type="entry name" value="ABC transporter type 1, transmembrane domain"/>
    <property type="match status" value="2"/>
</dbReference>
<dbReference type="Gene3D" id="3.40.50.300">
    <property type="entry name" value="P-loop containing nucleotide triphosphate hydrolases"/>
    <property type="match status" value="1"/>
</dbReference>
<reference evidence="12 13" key="1">
    <citation type="submission" date="2023-08" db="EMBL/GenBank/DDBJ databases">
        <title>Black Yeasts Isolated from many extreme environments.</title>
        <authorList>
            <person name="Coleine C."/>
            <person name="Stajich J.E."/>
            <person name="Selbmann L."/>
        </authorList>
    </citation>
    <scope>NUCLEOTIDE SEQUENCE [LARGE SCALE GENOMIC DNA]</scope>
    <source>
        <strain evidence="12 13">CCFEE 5935</strain>
    </source>
</reference>
<feature type="region of interest" description="Disordered" evidence="8">
    <location>
        <begin position="1"/>
        <end position="49"/>
    </location>
</feature>
<comment type="subcellular location">
    <subcellularLocation>
        <location evidence="1">Membrane</location>
        <topology evidence="1">Multi-pass membrane protein</topology>
    </subcellularLocation>
</comment>
<keyword evidence="5" id="KW-0067">ATP-binding</keyword>
<dbReference type="SUPFAM" id="SSF90123">
    <property type="entry name" value="ABC transporter transmembrane region"/>
    <property type="match status" value="1"/>
</dbReference>
<dbReference type="CDD" id="cd03249">
    <property type="entry name" value="ABC_MTABC3_MDL1_MDL2"/>
    <property type="match status" value="1"/>
</dbReference>
<feature type="domain" description="ABC transmembrane type-1" evidence="11">
    <location>
        <begin position="75"/>
        <end position="366"/>
    </location>
</feature>
<dbReference type="GO" id="GO:0005743">
    <property type="term" value="C:mitochondrial inner membrane"/>
    <property type="evidence" value="ECO:0007669"/>
    <property type="project" value="TreeGrafter"/>
</dbReference>
<dbReference type="InterPro" id="IPR039421">
    <property type="entry name" value="Type_1_exporter"/>
</dbReference>
<feature type="transmembrane region" description="Helical" evidence="9">
    <location>
        <begin position="72"/>
        <end position="95"/>
    </location>
</feature>
<dbReference type="RefSeq" id="XP_064655772.1">
    <property type="nucleotide sequence ID" value="XM_064805913.1"/>
</dbReference>
<dbReference type="InterPro" id="IPR027417">
    <property type="entry name" value="P-loop_NTPase"/>
</dbReference>
<dbReference type="EMBL" id="JAVRRT010000015">
    <property type="protein sequence ID" value="KAK5165760.1"/>
    <property type="molecule type" value="Genomic_DNA"/>
</dbReference>
<feature type="transmembrane region" description="Helical" evidence="9">
    <location>
        <begin position="125"/>
        <end position="149"/>
    </location>
</feature>
<evidence type="ECO:0000313" key="13">
    <source>
        <dbReference type="Proteomes" id="UP001337655"/>
    </source>
</evidence>
<feature type="transmembrane region" description="Helical" evidence="9">
    <location>
        <begin position="714"/>
        <end position="738"/>
    </location>
</feature>
<evidence type="ECO:0000256" key="9">
    <source>
        <dbReference type="SAM" id="Phobius"/>
    </source>
</evidence>
<dbReference type="Pfam" id="PF00664">
    <property type="entry name" value="ABC_membrane"/>
    <property type="match status" value="1"/>
</dbReference>
<dbReference type="GeneID" id="89930015"/>
<keyword evidence="4" id="KW-0547">Nucleotide-binding</keyword>
<dbReference type="CDD" id="cd18577">
    <property type="entry name" value="ABC_6TM_Pgp_ABCB1_D1_like"/>
    <property type="match status" value="1"/>
</dbReference>
<dbReference type="InterPro" id="IPR017871">
    <property type="entry name" value="ABC_transporter-like_CS"/>
</dbReference>
<evidence type="ECO:0000256" key="6">
    <source>
        <dbReference type="ARBA" id="ARBA00022989"/>
    </source>
</evidence>
<dbReference type="InterPro" id="IPR011527">
    <property type="entry name" value="ABC1_TM_dom"/>
</dbReference>
<dbReference type="InterPro" id="IPR036640">
    <property type="entry name" value="ABC1_TM_sf"/>
</dbReference>
<keyword evidence="3 9" id="KW-0812">Transmembrane</keyword>
<name>A0AAV9NZW4_9PEZI</name>
<keyword evidence="6 9" id="KW-1133">Transmembrane helix</keyword>
<evidence type="ECO:0000313" key="12">
    <source>
        <dbReference type="EMBL" id="KAK5165760.1"/>
    </source>
</evidence>
<evidence type="ECO:0000256" key="1">
    <source>
        <dbReference type="ARBA" id="ARBA00004141"/>
    </source>
</evidence>
<dbReference type="InterPro" id="IPR003593">
    <property type="entry name" value="AAA+_ATPase"/>
</dbReference>
<dbReference type="SUPFAM" id="SSF52540">
    <property type="entry name" value="P-loop containing nucleoside triphosphate hydrolases"/>
    <property type="match status" value="1"/>
</dbReference>
<dbReference type="PROSITE" id="PS50929">
    <property type="entry name" value="ABC_TM1F"/>
    <property type="match status" value="1"/>
</dbReference>
<evidence type="ECO:0000256" key="8">
    <source>
        <dbReference type="SAM" id="MobiDB-lite"/>
    </source>
</evidence>
<dbReference type="AlphaFoldDB" id="A0AAV9NZW4"/>
<feature type="transmembrane region" description="Helical" evidence="9">
    <location>
        <begin position="303"/>
        <end position="323"/>
    </location>
</feature>
<feature type="transmembrane region" description="Helical" evidence="9">
    <location>
        <begin position="198"/>
        <end position="218"/>
    </location>
</feature>
<dbReference type="PANTHER" id="PTHR43394:SF27">
    <property type="entry name" value="ATP-DEPENDENT TRANSLOCASE ABCB1-LIKE"/>
    <property type="match status" value="1"/>
</dbReference>
<evidence type="ECO:0000256" key="4">
    <source>
        <dbReference type="ARBA" id="ARBA00022741"/>
    </source>
</evidence>
<accession>A0AAV9NZW4</accession>
<feature type="transmembrane region" description="Helical" evidence="9">
    <location>
        <begin position="224"/>
        <end position="246"/>
    </location>
</feature>
<evidence type="ECO:0000256" key="5">
    <source>
        <dbReference type="ARBA" id="ARBA00022840"/>
    </source>
</evidence>
<feature type="transmembrane region" description="Helical" evidence="9">
    <location>
        <begin position="759"/>
        <end position="781"/>
    </location>
</feature>
<protein>
    <submittedName>
        <fullName evidence="12">Uncharacterized protein</fullName>
    </submittedName>
</protein>
<comment type="caution">
    <text evidence="12">The sequence shown here is derived from an EMBL/GenBank/DDBJ whole genome shotgun (WGS) entry which is preliminary data.</text>
</comment>
<dbReference type="PROSITE" id="PS50893">
    <property type="entry name" value="ABC_TRANSPORTER_2"/>
    <property type="match status" value="1"/>
</dbReference>
<dbReference type="GO" id="GO:0090374">
    <property type="term" value="P:oligopeptide export from mitochondrion"/>
    <property type="evidence" value="ECO:0007669"/>
    <property type="project" value="TreeGrafter"/>
</dbReference>
<dbReference type="GO" id="GO:0005524">
    <property type="term" value="F:ATP binding"/>
    <property type="evidence" value="ECO:0007669"/>
    <property type="project" value="UniProtKB-KW"/>
</dbReference>
<evidence type="ECO:0000259" key="11">
    <source>
        <dbReference type="PROSITE" id="PS50929"/>
    </source>
</evidence>
<dbReference type="InterPro" id="IPR003439">
    <property type="entry name" value="ABC_transporter-like_ATP-bd"/>
</dbReference>
<organism evidence="12 13">
    <name type="scientific">Saxophila tyrrhenica</name>
    <dbReference type="NCBI Taxonomy" id="1690608"/>
    <lineage>
        <taxon>Eukaryota</taxon>
        <taxon>Fungi</taxon>
        <taxon>Dikarya</taxon>
        <taxon>Ascomycota</taxon>
        <taxon>Pezizomycotina</taxon>
        <taxon>Dothideomycetes</taxon>
        <taxon>Dothideomycetidae</taxon>
        <taxon>Mycosphaerellales</taxon>
        <taxon>Extremaceae</taxon>
        <taxon>Saxophila</taxon>
    </lineage>
</organism>
<evidence type="ECO:0000256" key="2">
    <source>
        <dbReference type="ARBA" id="ARBA00007577"/>
    </source>
</evidence>
<keyword evidence="7 9" id="KW-0472">Membrane</keyword>
<feature type="region of interest" description="Disordered" evidence="8">
    <location>
        <begin position="650"/>
        <end position="679"/>
    </location>
</feature>
<dbReference type="Pfam" id="PF00005">
    <property type="entry name" value="ABC_tran"/>
    <property type="match status" value="1"/>
</dbReference>
<evidence type="ECO:0000259" key="10">
    <source>
        <dbReference type="PROSITE" id="PS50893"/>
    </source>
</evidence>
<evidence type="ECO:0000256" key="7">
    <source>
        <dbReference type="ARBA" id="ARBA00023136"/>
    </source>
</evidence>
<dbReference type="FunFam" id="3.40.50.300:FF:000251">
    <property type="entry name" value="ABC transporter B family member 19"/>
    <property type="match status" value="1"/>
</dbReference>
<proteinExistence type="inferred from homology"/>
<feature type="compositionally biased region" description="Basic and acidic residues" evidence="8">
    <location>
        <begin position="24"/>
        <end position="44"/>
    </location>
</feature>
<evidence type="ECO:0000256" key="3">
    <source>
        <dbReference type="ARBA" id="ARBA00022692"/>
    </source>
</evidence>
<dbReference type="GO" id="GO:0015421">
    <property type="term" value="F:ABC-type oligopeptide transporter activity"/>
    <property type="evidence" value="ECO:0007669"/>
    <property type="project" value="TreeGrafter"/>
</dbReference>
<gene>
    <name evidence="12" type="ORF">LTR77_008683</name>
</gene>
<keyword evidence="13" id="KW-1185">Reference proteome</keyword>
<dbReference type="SMART" id="SM00382">
    <property type="entry name" value="AAA"/>
    <property type="match status" value="1"/>
</dbReference>
<dbReference type="Proteomes" id="UP001337655">
    <property type="component" value="Unassembled WGS sequence"/>
</dbReference>
<comment type="similarity">
    <text evidence="2">Belongs to the ABC transporter superfamily. ABCB family. Multidrug resistance exporter (TC 3.A.1.201) subfamily.</text>
</comment>